<name>A0A094IPR3_9GAMM</name>
<organism evidence="3 4">
    <name type="scientific">Pseudidiomarina atlantica</name>
    <dbReference type="NCBI Taxonomy" id="1517416"/>
    <lineage>
        <taxon>Bacteria</taxon>
        <taxon>Pseudomonadati</taxon>
        <taxon>Pseudomonadota</taxon>
        <taxon>Gammaproteobacteria</taxon>
        <taxon>Alteromonadales</taxon>
        <taxon>Idiomarinaceae</taxon>
        <taxon>Pseudidiomarina</taxon>
    </lineage>
</organism>
<evidence type="ECO:0000259" key="2">
    <source>
        <dbReference type="Pfam" id="PF02657"/>
    </source>
</evidence>
<dbReference type="RefSeq" id="WP_034731524.1">
    <property type="nucleotide sequence ID" value="NZ_JPIN01000005.1"/>
</dbReference>
<evidence type="ECO:0000313" key="4">
    <source>
        <dbReference type="Proteomes" id="UP000053718"/>
    </source>
</evidence>
<dbReference type="OrthoDB" id="9799320at2"/>
<keyword evidence="4" id="KW-1185">Reference proteome</keyword>
<dbReference type="AlphaFoldDB" id="A0A094IPR3"/>
<reference evidence="3 4" key="1">
    <citation type="submission" date="2014-06" db="EMBL/GenBank/DDBJ databases">
        <title>Draft genome sequence of Idiomarina sp. MCCC 1A10513.</title>
        <authorList>
            <person name="Du J."/>
            <person name="Lai Q."/>
            <person name="Shao Z."/>
        </authorList>
    </citation>
    <scope>NUCLEOTIDE SEQUENCE [LARGE SCALE GENOMIC DNA]</scope>
    <source>
        <strain evidence="3 4">MCCC 1A10513</strain>
    </source>
</reference>
<dbReference type="PANTHER" id="PTHR43597">
    <property type="entry name" value="SULFUR ACCEPTOR PROTEIN CSDE"/>
    <property type="match status" value="1"/>
</dbReference>
<accession>A0A094IPR3</accession>
<dbReference type="STRING" id="1517416.IDAT_05430"/>
<dbReference type="EMBL" id="JPIN01000005">
    <property type="protein sequence ID" value="KFZ29117.1"/>
    <property type="molecule type" value="Genomic_DNA"/>
</dbReference>
<evidence type="ECO:0000313" key="3">
    <source>
        <dbReference type="EMBL" id="KFZ29117.1"/>
    </source>
</evidence>
<dbReference type="Gene3D" id="3.90.1010.10">
    <property type="match status" value="1"/>
</dbReference>
<proteinExistence type="inferred from homology"/>
<dbReference type="Pfam" id="PF02657">
    <property type="entry name" value="SufE"/>
    <property type="match status" value="1"/>
</dbReference>
<comment type="caution">
    <text evidence="3">The sequence shown here is derived from an EMBL/GenBank/DDBJ whole genome shotgun (WGS) entry which is preliminary data.</text>
</comment>
<sequence length="137" mass="14695">MVYGKLNESDLLALQTAAQAQPQRLKFVIAQAANLPAFADALRVPANEVHGCEAQVWLVCSWQQKQMQLQLDSASRVVKGLLALIYQALHGATPAQVNAFDLDALLAALGLQDMVSVSRRNGLRAVVAAIQAQAMTS</sequence>
<evidence type="ECO:0000256" key="1">
    <source>
        <dbReference type="ARBA" id="ARBA00010282"/>
    </source>
</evidence>
<dbReference type="PANTHER" id="PTHR43597:SF5">
    <property type="entry name" value="SUFE-LIKE PROTEIN 2, CHLOROPLASTIC"/>
    <property type="match status" value="1"/>
</dbReference>
<comment type="similarity">
    <text evidence="1">Belongs to the SufE family.</text>
</comment>
<dbReference type="eggNOG" id="COG2166">
    <property type="taxonomic scope" value="Bacteria"/>
</dbReference>
<feature type="domain" description="Fe-S metabolism associated" evidence="2">
    <location>
        <begin position="18"/>
        <end position="133"/>
    </location>
</feature>
<dbReference type="SUPFAM" id="SSF82649">
    <property type="entry name" value="SufE/NifU"/>
    <property type="match status" value="1"/>
</dbReference>
<dbReference type="Proteomes" id="UP000053718">
    <property type="component" value="Unassembled WGS sequence"/>
</dbReference>
<gene>
    <name evidence="3" type="ORF">IDAT_05430</name>
</gene>
<protein>
    <recommendedName>
        <fullName evidence="2">Fe-S metabolism associated domain-containing protein</fullName>
    </recommendedName>
</protein>
<dbReference type="InterPro" id="IPR003808">
    <property type="entry name" value="Fe-S_metab-assoc_dom"/>
</dbReference>